<gene>
    <name evidence="2" type="ORF">J2I46_30260</name>
</gene>
<evidence type="ECO:0000259" key="1">
    <source>
        <dbReference type="Pfam" id="PF18723"/>
    </source>
</evidence>
<dbReference type="RefSeq" id="WP_207332849.1">
    <property type="nucleotide sequence ID" value="NZ_JAFMYW010000015.1"/>
</dbReference>
<dbReference type="Pfam" id="PF18723">
    <property type="entry name" value="HMUDK_hel"/>
    <property type="match status" value="1"/>
</dbReference>
<evidence type="ECO:0000313" key="3">
    <source>
        <dbReference type="Proteomes" id="UP000664628"/>
    </source>
</evidence>
<dbReference type="EMBL" id="JAFMYW010000015">
    <property type="protein sequence ID" value="MBO0952896.1"/>
    <property type="molecule type" value="Genomic_DNA"/>
</dbReference>
<dbReference type="InterPro" id="IPR040684">
    <property type="entry name" value="HMUDK_hel"/>
</dbReference>
<accession>A0ABS3JSB2</accession>
<organism evidence="2 3">
    <name type="scientific">Fibrella forsythiae</name>
    <dbReference type="NCBI Taxonomy" id="2817061"/>
    <lineage>
        <taxon>Bacteria</taxon>
        <taxon>Pseudomonadati</taxon>
        <taxon>Bacteroidota</taxon>
        <taxon>Cytophagia</taxon>
        <taxon>Cytophagales</taxon>
        <taxon>Spirosomataceae</taxon>
        <taxon>Fibrella</taxon>
    </lineage>
</organism>
<protein>
    <recommendedName>
        <fullName evidence="1">5-hmdU DNA kinase helical domain-containing protein</fullName>
    </recommendedName>
</protein>
<sequence>MQTHFIKLTKPQKSSVYDTYWKFAVNRNEIFTKRLSDPFGPWTNDPILRDNRFTNIFRASDRVSQHLINIQYSDSKEIKEIFFKSILFKIFNKIETYNYLEKYLDKISASTFSIDAYDSLLTLRMANKQTIYSAAYIMPSAGNVFGYKYKHTNHLALLDKMLRDNLHNKIADCRSLEEVYNLLLSYPSLGSFLAFQYTIDLNYSTITNFSEMDFVIAGPGAKNGILKCFTTLGDYSYEDIIKMMADRQEDECYRLGLSLPSLWGRKLQLIDCQNLFCEVDKYLRVTNPELNGASGKSRIKQKFSLAKAPFSLFFPPKWNLNEKLDKSCQEKVNAGIFS</sequence>
<proteinExistence type="predicted"/>
<name>A0ABS3JSB2_9BACT</name>
<feature type="domain" description="5-hmdU DNA kinase helical" evidence="1">
    <location>
        <begin position="15"/>
        <end position="291"/>
    </location>
</feature>
<reference evidence="2 3" key="1">
    <citation type="submission" date="2021-03" db="EMBL/GenBank/DDBJ databases">
        <title>Fibrella sp. HMF5405 genome sequencing and assembly.</title>
        <authorList>
            <person name="Kang H."/>
            <person name="Kim H."/>
            <person name="Bae S."/>
            <person name="Joh K."/>
        </authorList>
    </citation>
    <scope>NUCLEOTIDE SEQUENCE [LARGE SCALE GENOMIC DNA]</scope>
    <source>
        <strain evidence="2 3">HMF5405</strain>
    </source>
</reference>
<evidence type="ECO:0000313" key="2">
    <source>
        <dbReference type="EMBL" id="MBO0952896.1"/>
    </source>
</evidence>
<keyword evidence="3" id="KW-1185">Reference proteome</keyword>
<comment type="caution">
    <text evidence="2">The sequence shown here is derived from an EMBL/GenBank/DDBJ whole genome shotgun (WGS) entry which is preliminary data.</text>
</comment>
<dbReference type="Proteomes" id="UP000664628">
    <property type="component" value="Unassembled WGS sequence"/>
</dbReference>